<dbReference type="AlphaFoldDB" id="A0A2N5Y182"/>
<dbReference type="Pfam" id="PF04336">
    <property type="entry name" value="ACP_PD"/>
    <property type="match status" value="1"/>
</dbReference>
<organism evidence="5 6">
    <name type="scientific">Kineobactrum sediminis</name>
    <dbReference type="NCBI Taxonomy" id="1905677"/>
    <lineage>
        <taxon>Bacteria</taxon>
        <taxon>Pseudomonadati</taxon>
        <taxon>Pseudomonadota</taxon>
        <taxon>Gammaproteobacteria</taxon>
        <taxon>Cellvibrionales</taxon>
        <taxon>Halieaceae</taxon>
        <taxon>Kineobactrum</taxon>
    </lineage>
</organism>
<keyword evidence="1" id="KW-0444">Lipid biosynthesis</keyword>
<dbReference type="InterPro" id="IPR007431">
    <property type="entry name" value="ACP_PD"/>
</dbReference>
<comment type="caution">
    <text evidence="5">The sequence shown here is derived from an EMBL/GenBank/DDBJ whole genome shotgun (WGS) entry which is preliminary data.</text>
</comment>
<dbReference type="OrthoDB" id="8442777at2"/>
<keyword evidence="3" id="KW-0443">Lipid metabolism</keyword>
<reference evidence="6" key="1">
    <citation type="submission" date="2017-11" db="EMBL/GenBank/DDBJ databases">
        <title>The draft genome sequence of Chromatocurvus sp. F02.</title>
        <authorList>
            <person name="Du Z.-J."/>
            <person name="Chang Y.-Q."/>
        </authorList>
    </citation>
    <scope>NUCLEOTIDE SEQUENCE [LARGE SCALE GENOMIC DNA]</scope>
    <source>
        <strain evidence="6">F02</strain>
    </source>
</reference>
<evidence type="ECO:0000256" key="2">
    <source>
        <dbReference type="ARBA" id="ARBA00022801"/>
    </source>
</evidence>
<evidence type="ECO:0000313" key="6">
    <source>
        <dbReference type="Proteomes" id="UP000234845"/>
    </source>
</evidence>
<accession>A0A2N5Y182</accession>
<keyword evidence="2" id="KW-0378">Hydrolase</keyword>
<dbReference type="GO" id="GO:0008770">
    <property type="term" value="F:[acyl-carrier-protein] phosphodiesterase activity"/>
    <property type="evidence" value="ECO:0007669"/>
    <property type="project" value="InterPro"/>
</dbReference>
<name>A0A2N5Y182_9GAMM</name>
<protein>
    <submittedName>
        <fullName evidence="5">DUF479 domain-containing protein</fullName>
    </submittedName>
</protein>
<keyword evidence="4" id="KW-0275">Fatty acid biosynthesis</keyword>
<dbReference type="EMBL" id="PKLZ01000008">
    <property type="protein sequence ID" value="PLW82145.1"/>
    <property type="molecule type" value="Genomic_DNA"/>
</dbReference>
<keyword evidence="4" id="KW-0276">Fatty acid metabolism</keyword>
<dbReference type="Proteomes" id="UP000234845">
    <property type="component" value="Unassembled WGS sequence"/>
</dbReference>
<dbReference type="PANTHER" id="PTHR38764:SF1">
    <property type="entry name" value="ACYL CARRIER PROTEIN PHOSPHODIESTERASE"/>
    <property type="match status" value="1"/>
</dbReference>
<evidence type="ECO:0000256" key="4">
    <source>
        <dbReference type="ARBA" id="ARBA00023160"/>
    </source>
</evidence>
<keyword evidence="6" id="KW-1185">Reference proteome</keyword>
<dbReference type="RefSeq" id="WP_101521397.1">
    <property type="nucleotide sequence ID" value="NZ_PKLZ01000008.1"/>
</dbReference>
<proteinExistence type="predicted"/>
<dbReference type="PIRSF" id="PIRSF011489">
    <property type="entry name" value="DUF479"/>
    <property type="match status" value="1"/>
</dbReference>
<sequence>MNHLAHALLANAGHHSLIGNLSGDFVKGPLDGLEIHARVREGIRQHRRVDVFTDQHEVTAELKKIFKPVNRRYAGILLDVVFDHYLIKHWSRFSEVMQRPFVNEVYATLTTHEAILPGQLADFVPRMIAADWLYSCESLVGVDRVLQRISNRLRYENPLGHAIDDINRHYEVFETGFLVFFPEAMASQGWGHQGRGQVSHCSIHPDTHSG</sequence>
<dbReference type="PANTHER" id="PTHR38764">
    <property type="entry name" value="ACYL CARRIER PROTEIN PHOSPHODIESTERASE"/>
    <property type="match status" value="1"/>
</dbReference>
<gene>
    <name evidence="5" type="ORF">CWI75_10150</name>
</gene>
<evidence type="ECO:0000313" key="5">
    <source>
        <dbReference type="EMBL" id="PLW82145.1"/>
    </source>
</evidence>
<evidence type="ECO:0000256" key="3">
    <source>
        <dbReference type="ARBA" id="ARBA00023098"/>
    </source>
</evidence>
<dbReference type="GO" id="GO:0006633">
    <property type="term" value="P:fatty acid biosynthetic process"/>
    <property type="evidence" value="ECO:0007669"/>
    <property type="project" value="UniProtKB-KW"/>
</dbReference>
<evidence type="ECO:0000256" key="1">
    <source>
        <dbReference type="ARBA" id="ARBA00022516"/>
    </source>
</evidence>